<proteinExistence type="predicted"/>
<keyword evidence="2" id="KW-1185">Reference proteome</keyword>
<evidence type="ECO:0000313" key="1">
    <source>
        <dbReference type="EMBL" id="MPD05855.1"/>
    </source>
</evidence>
<comment type="caution">
    <text evidence="1">The sequence shown here is derived from an EMBL/GenBank/DDBJ whole genome shotgun (WGS) entry which is preliminary data.</text>
</comment>
<reference evidence="1 2" key="1">
    <citation type="submission" date="2019-05" db="EMBL/GenBank/DDBJ databases">
        <title>Another draft genome of Portunus trituberculatus and its Hox gene families provides insights of decapod evolution.</title>
        <authorList>
            <person name="Jeong J.-H."/>
            <person name="Song I."/>
            <person name="Kim S."/>
            <person name="Choi T."/>
            <person name="Kim D."/>
            <person name="Ryu S."/>
            <person name="Kim W."/>
        </authorList>
    </citation>
    <scope>NUCLEOTIDE SEQUENCE [LARGE SCALE GENOMIC DNA]</scope>
    <source>
        <tissue evidence="1">Muscle</tissue>
    </source>
</reference>
<dbReference type="AlphaFoldDB" id="A0A5B7KMD4"/>
<evidence type="ECO:0000313" key="2">
    <source>
        <dbReference type="Proteomes" id="UP000324222"/>
    </source>
</evidence>
<gene>
    <name evidence="1" type="ORF">E2C01_101624</name>
</gene>
<dbReference type="Proteomes" id="UP000324222">
    <property type="component" value="Unassembled WGS sequence"/>
</dbReference>
<accession>A0A5B7KMD4</accession>
<dbReference type="EMBL" id="VSRR010148078">
    <property type="protein sequence ID" value="MPD05855.1"/>
    <property type="molecule type" value="Genomic_DNA"/>
</dbReference>
<name>A0A5B7KMD4_PORTR</name>
<organism evidence="1 2">
    <name type="scientific">Portunus trituberculatus</name>
    <name type="common">Swimming crab</name>
    <name type="synonym">Neptunus trituberculatus</name>
    <dbReference type="NCBI Taxonomy" id="210409"/>
    <lineage>
        <taxon>Eukaryota</taxon>
        <taxon>Metazoa</taxon>
        <taxon>Ecdysozoa</taxon>
        <taxon>Arthropoda</taxon>
        <taxon>Crustacea</taxon>
        <taxon>Multicrustacea</taxon>
        <taxon>Malacostraca</taxon>
        <taxon>Eumalacostraca</taxon>
        <taxon>Eucarida</taxon>
        <taxon>Decapoda</taxon>
        <taxon>Pleocyemata</taxon>
        <taxon>Brachyura</taxon>
        <taxon>Eubrachyura</taxon>
        <taxon>Portunoidea</taxon>
        <taxon>Portunidae</taxon>
        <taxon>Portuninae</taxon>
        <taxon>Portunus</taxon>
    </lineage>
</organism>
<sequence>MTSTTVPGPCLPGASHLDR</sequence>
<protein>
    <submittedName>
        <fullName evidence="1">Uncharacterized protein</fullName>
    </submittedName>
</protein>